<keyword evidence="3" id="KW-1185">Reference proteome</keyword>
<dbReference type="Pfam" id="PF09537">
    <property type="entry name" value="DUF2383"/>
    <property type="match status" value="1"/>
</dbReference>
<accession>A0A9X1VDQ6</accession>
<dbReference type="InterPro" id="IPR012347">
    <property type="entry name" value="Ferritin-like"/>
</dbReference>
<dbReference type="InterPro" id="IPR019052">
    <property type="entry name" value="DUF2383"/>
</dbReference>
<evidence type="ECO:0000313" key="2">
    <source>
        <dbReference type="EMBL" id="MCI1187289.1"/>
    </source>
</evidence>
<evidence type="ECO:0000313" key="3">
    <source>
        <dbReference type="Proteomes" id="UP001139193"/>
    </source>
</evidence>
<proteinExistence type="predicted"/>
<dbReference type="Proteomes" id="UP001139193">
    <property type="component" value="Unassembled WGS sequence"/>
</dbReference>
<gene>
    <name evidence="2" type="ORF">MON38_07640</name>
</gene>
<dbReference type="AlphaFoldDB" id="A0A9X1VDQ6"/>
<dbReference type="NCBIfam" id="TIGR02284">
    <property type="entry name" value="PA2169 family four-helix-bundle protein"/>
    <property type="match status" value="1"/>
</dbReference>
<dbReference type="InterPro" id="IPR011971">
    <property type="entry name" value="CHP02284"/>
</dbReference>
<dbReference type="InterPro" id="IPR016920">
    <property type="entry name" value="UCP029477"/>
</dbReference>
<dbReference type="RefSeq" id="WP_241935567.1">
    <property type="nucleotide sequence ID" value="NZ_JALBGC010000002.1"/>
</dbReference>
<sequence length="153" mass="16871">MEAKATQALLNELVETLKDGQKGYAEAMVDVQDADLKDTFKHFAAQRSSYLNEIEDQMFKLDLKPDTNEGAKGSITGAVHRAWIDLKSAVTGKDRHSILAECERGEDYAKKAYQTALKAEGLPSALKSVIEKQYQGVVEGHDKIKALRDSSAK</sequence>
<name>A0A9X1VDQ6_9BACT</name>
<comment type="caution">
    <text evidence="2">The sequence shown here is derived from an EMBL/GenBank/DDBJ whole genome shotgun (WGS) entry which is preliminary data.</text>
</comment>
<feature type="domain" description="DUF2383" evidence="1">
    <location>
        <begin position="9"/>
        <end position="118"/>
    </location>
</feature>
<dbReference type="PIRSF" id="PIRSF029477">
    <property type="entry name" value="UCP029477"/>
    <property type="match status" value="1"/>
</dbReference>
<reference evidence="2" key="1">
    <citation type="submission" date="2022-03" db="EMBL/GenBank/DDBJ databases">
        <title>Bacterial whole genome sequence for Hymenobacter sp. DH14.</title>
        <authorList>
            <person name="Le V."/>
        </authorList>
    </citation>
    <scope>NUCLEOTIDE SEQUENCE</scope>
    <source>
        <strain evidence="2">DH14</strain>
    </source>
</reference>
<dbReference type="Gene3D" id="1.20.1260.10">
    <property type="match status" value="1"/>
</dbReference>
<protein>
    <submittedName>
        <fullName evidence="2">PA2169 family four-helix-bundle protein</fullName>
    </submittedName>
</protein>
<organism evidence="2 3">
    <name type="scientific">Hymenobacter cyanobacteriorum</name>
    <dbReference type="NCBI Taxonomy" id="2926463"/>
    <lineage>
        <taxon>Bacteria</taxon>
        <taxon>Pseudomonadati</taxon>
        <taxon>Bacteroidota</taxon>
        <taxon>Cytophagia</taxon>
        <taxon>Cytophagales</taxon>
        <taxon>Hymenobacteraceae</taxon>
        <taxon>Hymenobacter</taxon>
    </lineage>
</organism>
<evidence type="ECO:0000259" key="1">
    <source>
        <dbReference type="Pfam" id="PF09537"/>
    </source>
</evidence>
<dbReference type="EMBL" id="JALBGC010000002">
    <property type="protein sequence ID" value="MCI1187289.1"/>
    <property type="molecule type" value="Genomic_DNA"/>
</dbReference>